<proteinExistence type="predicted"/>
<comment type="caution">
    <text evidence="3">The sequence shown here is derived from an EMBL/GenBank/DDBJ whole genome shotgun (WGS) entry which is preliminary data.</text>
</comment>
<feature type="chain" id="PRO_5040411922" evidence="2">
    <location>
        <begin position="18"/>
        <end position="140"/>
    </location>
</feature>
<dbReference type="GeneID" id="70130732"/>
<dbReference type="CDD" id="cd22191">
    <property type="entry name" value="DPBB_RlpA_EXP_N-like"/>
    <property type="match status" value="1"/>
</dbReference>
<dbReference type="InterPro" id="IPR051477">
    <property type="entry name" value="Expansin_CellWall"/>
</dbReference>
<evidence type="ECO:0000313" key="4">
    <source>
        <dbReference type="Proteomes" id="UP000758603"/>
    </source>
</evidence>
<dbReference type="SUPFAM" id="SSF50685">
    <property type="entry name" value="Barwin-like endoglucanases"/>
    <property type="match status" value="1"/>
</dbReference>
<dbReference type="Gene3D" id="2.40.40.10">
    <property type="entry name" value="RlpA-like domain"/>
    <property type="match status" value="1"/>
</dbReference>
<dbReference type="OrthoDB" id="623670at2759"/>
<dbReference type="InterPro" id="IPR036908">
    <property type="entry name" value="RlpA-like_sf"/>
</dbReference>
<gene>
    <name evidence="3" type="ORF">BKA67DRAFT_552418</name>
</gene>
<dbReference type="PANTHER" id="PTHR31836:SF25">
    <property type="entry name" value="RLPA-LIKE PROTEIN DOUBLE-PSI BETA-BARREL DOMAIN-CONTAINING PROTEIN"/>
    <property type="match status" value="1"/>
</dbReference>
<organism evidence="3 4">
    <name type="scientific">Truncatella angustata</name>
    <dbReference type="NCBI Taxonomy" id="152316"/>
    <lineage>
        <taxon>Eukaryota</taxon>
        <taxon>Fungi</taxon>
        <taxon>Dikarya</taxon>
        <taxon>Ascomycota</taxon>
        <taxon>Pezizomycotina</taxon>
        <taxon>Sordariomycetes</taxon>
        <taxon>Xylariomycetidae</taxon>
        <taxon>Amphisphaeriales</taxon>
        <taxon>Sporocadaceae</taxon>
        <taxon>Truncatella</taxon>
    </lineage>
</organism>
<keyword evidence="4" id="KW-1185">Reference proteome</keyword>
<protein>
    <submittedName>
        <fullName evidence="3">RlpA-like double-psi beta-barrel-protein domain-containing protein-containing protein</fullName>
    </submittedName>
</protein>
<evidence type="ECO:0000256" key="2">
    <source>
        <dbReference type="SAM" id="SignalP"/>
    </source>
</evidence>
<evidence type="ECO:0000313" key="3">
    <source>
        <dbReference type="EMBL" id="KAH6656604.1"/>
    </source>
</evidence>
<keyword evidence="1 2" id="KW-0732">Signal</keyword>
<reference evidence="3" key="1">
    <citation type="journal article" date="2021" name="Nat. Commun.">
        <title>Genetic determinants of endophytism in the Arabidopsis root mycobiome.</title>
        <authorList>
            <person name="Mesny F."/>
            <person name="Miyauchi S."/>
            <person name="Thiergart T."/>
            <person name="Pickel B."/>
            <person name="Atanasova L."/>
            <person name="Karlsson M."/>
            <person name="Huettel B."/>
            <person name="Barry K.W."/>
            <person name="Haridas S."/>
            <person name="Chen C."/>
            <person name="Bauer D."/>
            <person name="Andreopoulos W."/>
            <person name="Pangilinan J."/>
            <person name="LaButti K."/>
            <person name="Riley R."/>
            <person name="Lipzen A."/>
            <person name="Clum A."/>
            <person name="Drula E."/>
            <person name="Henrissat B."/>
            <person name="Kohler A."/>
            <person name="Grigoriev I.V."/>
            <person name="Martin F.M."/>
            <person name="Hacquard S."/>
        </authorList>
    </citation>
    <scope>NUCLEOTIDE SEQUENCE</scope>
    <source>
        <strain evidence="3">MPI-SDFR-AT-0073</strain>
    </source>
</reference>
<dbReference type="EMBL" id="JAGPXC010000002">
    <property type="protein sequence ID" value="KAH6656604.1"/>
    <property type="molecule type" value="Genomic_DNA"/>
</dbReference>
<accession>A0A9P8UQY3</accession>
<dbReference type="RefSeq" id="XP_045960838.1">
    <property type="nucleotide sequence ID" value="XM_046101840.1"/>
</dbReference>
<name>A0A9P8UQY3_9PEZI</name>
<feature type="signal peptide" evidence="2">
    <location>
        <begin position="1"/>
        <end position="17"/>
    </location>
</feature>
<dbReference type="PANTHER" id="PTHR31836">
    <property type="match status" value="1"/>
</dbReference>
<evidence type="ECO:0000256" key="1">
    <source>
        <dbReference type="ARBA" id="ARBA00022729"/>
    </source>
</evidence>
<dbReference type="Proteomes" id="UP000758603">
    <property type="component" value="Unassembled WGS sequence"/>
</dbReference>
<dbReference type="AlphaFoldDB" id="A0A9P8UQY3"/>
<sequence length="140" mass="15266">MLQKRVLTLALAPLGFARPALEHVRALPSEVFNGHMTWYDREGGLGIKEGACGEINYSNQKIVALNKDQYVALSNSENPNNAAVCHAKIRIQHEGKEIEAQVTDRCDACLWGDIDGTQAVFNELVGGLGPGNVSVTWSFE</sequence>